<gene>
    <name evidence="5" type="ORF">LZC94_02985</name>
</gene>
<organism evidence="5 6">
    <name type="scientific">Pendulispora albinea</name>
    <dbReference type="NCBI Taxonomy" id="2741071"/>
    <lineage>
        <taxon>Bacteria</taxon>
        <taxon>Pseudomonadati</taxon>
        <taxon>Myxococcota</taxon>
        <taxon>Myxococcia</taxon>
        <taxon>Myxococcales</taxon>
        <taxon>Sorangiineae</taxon>
        <taxon>Pendulisporaceae</taxon>
        <taxon>Pendulispora</taxon>
    </lineage>
</organism>
<accession>A0ABZ2M2J8</accession>
<sequence length="545" mass="59287">MNLWQRVTKRTFRCTSIFLGAWAFGMLGPVETSMAGPPAAAAQNDAVVTTELGPIAGTVTSTHRTFFDIPYAAPPVGDRRWRSPQPAAAWTTLRDATVPGARCPQLASPLSGPESLDEDCLHLNVTTPKVPPWSRPLPVMVWLHGGAWVGGAGRDYDAHRLAVRGNVIVVTVNYRLGIFGFFGHPELPDSGAFGLEDQQAALRWVQRNIAAFGGDPRRVTLFGQSAGALSACAQLTSPSAAGLFHRAGLESGSCMMSWAKNGVDPGRPAGTPWKPMPEVHALGASIATQLGCTGRTGADTVACLRGRPVAEVLAAGRSGRWSPAFGNRVLPVAPSRAVEEGRFHRMPILSGTNRDENTLFTAVFYDLARQPISRSRYDELLRDSFGDDADRVRARYPLHAYSSPSLAWSAVTTDRGWVCPAWAGDKILAKRVPVYRYEFRDRDAPSTFGFPAPFPLGAFHTAELPYLFDWNKSAPFTPAQRELSNAMIDYWSRFAATGHVNGWGLPRWFPLGQLGQVQFLAPGPGGIHPDDFPSEHHCDFWSSLD</sequence>
<dbReference type="RefSeq" id="WP_394825875.1">
    <property type="nucleotide sequence ID" value="NZ_CP089984.1"/>
</dbReference>
<dbReference type="PROSITE" id="PS00122">
    <property type="entry name" value="CARBOXYLESTERASE_B_1"/>
    <property type="match status" value="1"/>
</dbReference>
<protein>
    <recommendedName>
        <fullName evidence="3">Carboxylic ester hydrolase</fullName>
        <ecNumber evidence="3">3.1.1.-</ecNumber>
    </recommendedName>
</protein>
<feature type="chain" id="PRO_5044992165" description="Carboxylic ester hydrolase" evidence="3">
    <location>
        <begin position="36"/>
        <end position="545"/>
    </location>
</feature>
<keyword evidence="2 3" id="KW-0378">Hydrolase</keyword>
<evidence type="ECO:0000256" key="1">
    <source>
        <dbReference type="ARBA" id="ARBA00005964"/>
    </source>
</evidence>
<feature type="domain" description="Carboxylesterase type B" evidence="4">
    <location>
        <begin position="45"/>
        <end position="541"/>
    </location>
</feature>
<evidence type="ECO:0000256" key="2">
    <source>
        <dbReference type="ARBA" id="ARBA00022801"/>
    </source>
</evidence>
<proteinExistence type="inferred from homology"/>
<evidence type="ECO:0000313" key="5">
    <source>
        <dbReference type="EMBL" id="WXB16246.1"/>
    </source>
</evidence>
<dbReference type="SUPFAM" id="SSF53474">
    <property type="entry name" value="alpha/beta-Hydrolases"/>
    <property type="match status" value="1"/>
</dbReference>
<evidence type="ECO:0000259" key="4">
    <source>
        <dbReference type="Pfam" id="PF00135"/>
    </source>
</evidence>
<reference evidence="5 6" key="1">
    <citation type="submission" date="2021-12" db="EMBL/GenBank/DDBJ databases">
        <title>Discovery of the Pendulisporaceae a myxobacterial family with distinct sporulation behavior and unique specialized metabolism.</title>
        <authorList>
            <person name="Garcia R."/>
            <person name="Popoff A."/>
            <person name="Bader C.D."/>
            <person name="Loehr J."/>
            <person name="Walesch S."/>
            <person name="Walt C."/>
            <person name="Boldt J."/>
            <person name="Bunk B."/>
            <person name="Haeckl F.J.F.P.J."/>
            <person name="Gunesch A.P."/>
            <person name="Birkelbach J."/>
            <person name="Nuebel U."/>
            <person name="Pietschmann T."/>
            <person name="Bach T."/>
            <person name="Mueller R."/>
        </authorList>
    </citation>
    <scope>NUCLEOTIDE SEQUENCE [LARGE SCALE GENOMIC DNA]</scope>
    <source>
        <strain evidence="5 6">MSr11954</strain>
    </source>
</reference>
<evidence type="ECO:0000313" key="6">
    <source>
        <dbReference type="Proteomes" id="UP001370348"/>
    </source>
</evidence>
<dbReference type="Gene3D" id="3.40.50.1820">
    <property type="entry name" value="alpha/beta hydrolase"/>
    <property type="match status" value="1"/>
</dbReference>
<evidence type="ECO:0000256" key="3">
    <source>
        <dbReference type="RuleBase" id="RU361235"/>
    </source>
</evidence>
<feature type="signal peptide" evidence="3">
    <location>
        <begin position="1"/>
        <end position="35"/>
    </location>
</feature>
<dbReference type="Proteomes" id="UP001370348">
    <property type="component" value="Chromosome"/>
</dbReference>
<dbReference type="InterPro" id="IPR002018">
    <property type="entry name" value="CarbesteraseB"/>
</dbReference>
<dbReference type="InterPro" id="IPR019826">
    <property type="entry name" value="Carboxylesterase_B_AS"/>
</dbReference>
<dbReference type="InterPro" id="IPR050309">
    <property type="entry name" value="Type-B_Carboxylest/Lipase"/>
</dbReference>
<dbReference type="Pfam" id="PF00135">
    <property type="entry name" value="COesterase"/>
    <property type="match status" value="1"/>
</dbReference>
<comment type="similarity">
    <text evidence="1 3">Belongs to the type-B carboxylesterase/lipase family.</text>
</comment>
<dbReference type="PANTHER" id="PTHR11559">
    <property type="entry name" value="CARBOXYLESTERASE"/>
    <property type="match status" value="1"/>
</dbReference>
<dbReference type="EMBL" id="CP089984">
    <property type="protein sequence ID" value="WXB16246.1"/>
    <property type="molecule type" value="Genomic_DNA"/>
</dbReference>
<keyword evidence="3" id="KW-0732">Signal</keyword>
<keyword evidence="6" id="KW-1185">Reference proteome</keyword>
<name>A0ABZ2M2J8_9BACT</name>
<dbReference type="EC" id="3.1.1.-" evidence="3"/>
<dbReference type="InterPro" id="IPR029058">
    <property type="entry name" value="AB_hydrolase_fold"/>
</dbReference>